<keyword evidence="6" id="KW-1185">Reference proteome</keyword>
<feature type="transmembrane region" description="Helical" evidence="4">
    <location>
        <begin position="132"/>
        <end position="150"/>
    </location>
</feature>
<organism evidence="5 6">
    <name type="scientific">Holothuria leucospilota</name>
    <name type="common">Black long sea cucumber</name>
    <name type="synonym">Mertensiothuria leucospilota</name>
    <dbReference type="NCBI Taxonomy" id="206669"/>
    <lineage>
        <taxon>Eukaryota</taxon>
        <taxon>Metazoa</taxon>
        <taxon>Echinodermata</taxon>
        <taxon>Eleutherozoa</taxon>
        <taxon>Echinozoa</taxon>
        <taxon>Holothuroidea</taxon>
        <taxon>Aspidochirotacea</taxon>
        <taxon>Aspidochirotida</taxon>
        <taxon>Holothuriidae</taxon>
        <taxon>Holothuria</taxon>
    </lineage>
</organism>
<feature type="transmembrane region" description="Helical" evidence="4">
    <location>
        <begin position="110"/>
        <end position="126"/>
    </location>
</feature>
<evidence type="ECO:0000256" key="2">
    <source>
        <dbReference type="ARBA" id="ARBA00022989"/>
    </source>
</evidence>
<dbReference type="Proteomes" id="UP001152320">
    <property type="component" value="Chromosome 1"/>
</dbReference>
<feature type="transmembrane region" description="Helical" evidence="4">
    <location>
        <begin position="78"/>
        <end position="98"/>
    </location>
</feature>
<feature type="transmembrane region" description="Helical" evidence="4">
    <location>
        <begin position="924"/>
        <end position="946"/>
    </location>
</feature>
<dbReference type="SUPFAM" id="SSF103473">
    <property type="entry name" value="MFS general substrate transporter"/>
    <property type="match status" value="1"/>
</dbReference>
<sequence>MDSDEEDVLYAPQNDPGRDTATLIGEGRKSISDIFQDNTEKLKQTLCFCAAFLGLGLSIAVVGPTLPDIMDQVDVHDYFQIAFIFTGRGVGYLGGFVFGNAFYGAFNPQSLIALSLFLAAIAMAMVSVTKKLYVLVMMMSVVGFASGILQKGAKVVSLGIGKTQASGFFRLIYFAFAVGAFISTLLVIPFSTPDGIATDVSTGTENTAKNQSFFTTNSTNRTRREVAIHLESWTTRLNLSLSSLSETTDKMNDMTSDIFIFTQELNEIVHNMIASVCNGIGSSEEPSLKEVIERLDNLGKEKDFSNVHLLNASAHSFNDTVSKIRSTLTNALSNVRKIKTKTPLIFDKCRRRLFLKKICQNYIANISSRVLQHVNATLEIVLPATNLDKKLTKTLETPQSTLEEIMSLTKTNQSNSCCNDTVFQILDTTANTVIQIYKTLCQSYKQGGVIAKYFREVLSQINRSQTEIGILSPICRGTMEDSVKCYIPSEYQNIDENKQYRSKLLEEGCEILHVNITASNATKIHLTIAYNNEFSDKVETERKFDPAVSDPADFNQIQDELEKQNCSTNNAMHIGHTIQLYCNHNIITRKTLKDVSRIILYENQNNSWLFICNMSVSSIPRDENVPPPNASDTINTNTSTNWNKKYVKRSSGKVLFDMTDSCNQIVPTIKYALGKSDCFSLSVKDAKDLNSLESLKNLSSNATEFRKTFKIMVAAETALTNINETLKHGQMVIEAMGENIKSILKAHNFDHEDICRFGLQSLVMDISRLNYCVTTGRHIGGVSRNIRSFIHSFNTTVDDMTDLITNVSNPFTKFDVDRLSNISKNQNIFARNLSEVAAVLSNDTSSGYYDKVFKSICIERINKIVEEITLSSNSKNIQRIADMCVKESPTSTRPVLSTQTRLSTPPLTTASSLTSDHVSTKFNMVYAIIAVYLGLASLLFLVLVQIPPLPRKIPTEELSGDLKIEQTAVVFFFHLLYTAAEVSFGAFVLVNYRSIFSDNSFPIVVVFWGSFSLGRFISLFLSAVISLTQYLVFSLAGNIVASIILVSSPFYGTYMFLLGTVVLAVSISTLFNTGDRWLKGCIPGGCVSNTFKYLFVAGDTLGGGACPLLVGYFMGDEKMAVMTPLIYTISVTNVILLFLFAYAYSMAKGIITPIQNAVMVNK</sequence>
<feature type="transmembrane region" description="Helical" evidence="4">
    <location>
        <begin position="1093"/>
        <end position="1113"/>
    </location>
</feature>
<gene>
    <name evidence="5" type="ORF">HOLleu_01584</name>
</gene>
<dbReference type="Gene3D" id="1.20.1250.20">
    <property type="entry name" value="MFS general substrate transporter like domains"/>
    <property type="match status" value="1"/>
</dbReference>
<dbReference type="InterPro" id="IPR036259">
    <property type="entry name" value="MFS_trans_sf"/>
</dbReference>
<comment type="caution">
    <text evidence="5">The sequence shown here is derived from an EMBL/GenBank/DDBJ whole genome shotgun (WGS) entry which is preliminary data.</text>
</comment>
<feature type="transmembrane region" description="Helical" evidence="4">
    <location>
        <begin position="45"/>
        <end position="66"/>
    </location>
</feature>
<feature type="transmembrane region" description="Helical" evidence="4">
    <location>
        <begin position="171"/>
        <end position="190"/>
    </location>
</feature>
<accession>A0A9Q1HJB5</accession>
<dbReference type="OrthoDB" id="546893at2759"/>
<feature type="transmembrane region" description="Helical" evidence="4">
    <location>
        <begin position="1001"/>
        <end position="1023"/>
    </location>
</feature>
<keyword evidence="2 4" id="KW-1133">Transmembrane helix</keyword>
<dbReference type="EMBL" id="JAIZAY010000001">
    <property type="protein sequence ID" value="KAJ8049034.1"/>
    <property type="molecule type" value="Genomic_DNA"/>
</dbReference>
<feature type="transmembrane region" description="Helical" evidence="4">
    <location>
        <begin position="967"/>
        <end position="989"/>
    </location>
</feature>
<evidence type="ECO:0000313" key="6">
    <source>
        <dbReference type="Proteomes" id="UP001152320"/>
    </source>
</evidence>
<dbReference type="AlphaFoldDB" id="A0A9Q1HJB5"/>
<evidence type="ECO:0000256" key="3">
    <source>
        <dbReference type="ARBA" id="ARBA00023136"/>
    </source>
</evidence>
<keyword evidence="3 4" id="KW-0472">Membrane</keyword>
<keyword evidence="5" id="KW-0762">Sugar transport</keyword>
<name>A0A9Q1HJB5_HOLLE</name>
<feature type="transmembrane region" description="Helical" evidence="4">
    <location>
        <begin position="1054"/>
        <end position="1072"/>
    </location>
</feature>
<evidence type="ECO:0000313" key="5">
    <source>
        <dbReference type="EMBL" id="KAJ8049034.1"/>
    </source>
</evidence>
<dbReference type="PANTHER" id="PTHR23121">
    <property type="entry name" value="SODIUM-DEPENDENT GLUCOSE TRANSPORTER 1"/>
    <property type="match status" value="1"/>
</dbReference>
<protein>
    <submittedName>
        <fullName evidence="5">Sodium-dependent glucose transporter 1</fullName>
    </submittedName>
</protein>
<evidence type="ECO:0000256" key="4">
    <source>
        <dbReference type="SAM" id="Phobius"/>
    </source>
</evidence>
<feature type="transmembrane region" description="Helical" evidence="4">
    <location>
        <begin position="1125"/>
        <end position="1144"/>
    </location>
</feature>
<feature type="transmembrane region" description="Helical" evidence="4">
    <location>
        <begin position="1030"/>
        <end position="1048"/>
    </location>
</feature>
<evidence type="ECO:0000256" key="1">
    <source>
        <dbReference type="ARBA" id="ARBA00022692"/>
    </source>
</evidence>
<keyword evidence="5" id="KW-0813">Transport</keyword>
<keyword evidence="1 4" id="KW-0812">Transmembrane</keyword>
<dbReference type="PANTHER" id="PTHR23121:SF9">
    <property type="entry name" value="SODIUM-DEPENDENT GLUCOSE TRANSPORTER 1"/>
    <property type="match status" value="1"/>
</dbReference>
<proteinExistence type="predicted"/>
<reference evidence="5" key="1">
    <citation type="submission" date="2021-10" db="EMBL/GenBank/DDBJ databases">
        <title>Tropical sea cucumber genome reveals ecological adaptation and Cuvierian tubules defense mechanism.</title>
        <authorList>
            <person name="Chen T."/>
        </authorList>
    </citation>
    <scope>NUCLEOTIDE SEQUENCE</scope>
    <source>
        <strain evidence="5">Nanhai2018</strain>
        <tissue evidence="5">Muscle</tissue>
    </source>
</reference>